<evidence type="ECO:0000256" key="1">
    <source>
        <dbReference type="ARBA" id="ARBA00004141"/>
    </source>
</evidence>
<keyword evidence="6" id="KW-0479">Metal-binding</keyword>
<keyword evidence="4 8" id="KW-1133">Transmembrane helix</keyword>
<feature type="transmembrane region" description="Helical" evidence="8">
    <location>
        <begin position="275"/>
        <end position="294"/>
    </location>
</feature>
<protein>
    <submittedName>
        <fullName evidence="9">Uncharacterized protein</fullName>
    </submittedName>
</protein>
<feature type="transmembrane region" description="Helical" evidence="8">
    <location>
        <begin position="210"/>
        <end position="229"/>
    </location>
</feature>
<dbReference type="GO" id="GO:0046872">
    <property type="term" value="F:metal ion binding"/>
    <property type="evidence" value="ECO:0007669"/>
    <property type="project" value="UniProtKB-KW"/>
</dbReference>
<dbReference type="PANTHER" id="PTHR20855">
    <property type="entry name" value="ADIPOR/PROGESTIN RECEPTOR-RELATED"/>
    <property type="match status" value="1"/>
</dbReference>
<feature type="region of interest" description="Disordered" evidence="7">
    <location>
        <begin position="666"/>
        <end position="687"/>
    </location>
</feature>
<keyword evidence="5 8" id="KW-0472">Membrane</keyword>
<evidence type="ECO:0000256" key="4">
    <source>
        <dbReference type="ARBA" id="ARBA00022989"/>
    </source>
</evidence>
<evidence type="ECO:0000313" key="9">
    <source>
        <dbReference type="EMBL" id="CAL1586139.1"/>
    </source>
</evidence>
<sequence>MGGRDEQRLPRKCRARAHKQGAWCPLPCTMSGLVLQRLTTLTPSIKQLGRIPNLLQGLPASLPTPCPTVTASQVPALFREPYILTGYRPLHQNWYCYLLSLFQKHNESLNVWSHLLAAPILLLRCWTMFGALGHPFDLSALPLFLFIASALTCYLCSSMAHLFQSHSEQAHFYVFFMDYVGVAIYQYGCALGHYFYTSAPAWRASTVGEYYLHGTAFLGLMTSVGCCVAKSKYSKPYPPQRKICQLIPTVTAYFLGISPVVHRLLTVSWKEEPSLNFHALQIVLFLCSSVFFSCPIPECFFPGKCDIFGHGHQIFHILLSLTTLSQLEALFQDTILIVVVIVDDKPGHQPLCDQCGSSPYQRAQSSRSDSTTLERKKFFFGPIMAPIAMILGEVMSPEVGIISAVVFLVLSITGLALCGQCQRKGGNAYDVNGAATGGSGKDATANGTSDTQTTDTADPGPDDFTSWRSHKSMPESTLERGKSYTHGVVSVRSLPVHSCHLPALVRSAHTRRRQSNQPPSLSGFSISRQTATASRWQRGGIQDTPLHHLVPGAKAGPAETGAVLSPFTVCSGTMAAMGPEERASTTTPSNMQACAQTEGGPKTSNWTSLSLGRPVHLNNRHTSCSVRSPESVDMDEIMAAMVLTSLSCNPVACSPIQVSVAPKSPTAQPWAPSPAAPGHSNTPMVKPRCRSVSVGEQWLQQNRLQPAIASPSRTHCSFRKGRSEAKKCRKVYGVERKDQWCTACRWKKACQRFPD</sequence>
<evidence type="ECO:0000256" key="3">
    <source>
        <dbReference type="ARBA" id="ARBA00022692"/>
    </source>
</evidence>
<feature type="transmembrane region" description="Helical" evidence="8">
    <location>
        <begin position="141"/>
        <end position="160"/>
    </location>
</feature>
<dbReference type="SMART" id="SM01366">
    <property type="entry name" value="c-clamp"/>
    <property type="match status" value="1"/>
</dbReference>
<dbReference type="PANTHER" id="PTHR20855:SF22">
    <property type="entry name" value="MEMBRANE PROGESTIN RECEPTOR BETA"/>
    <property type="match status" value="1"/>
</dbReference>
<keyword evidence="3 8" id="KW-0812">Transmembrane</keyword>
<accession>A0AAV2K8W4</accession>
<dbReference type="GO" id="GO:0003707">
    <property type="term" value="F:nuclear steroid receptor activity"/>
    <property type="evidence" value="ECO:0007669"/>
    <property type="project" value="TreeGrafter"/>
</dbReference>
<feature type="binding site" evidence="6">
    <location>
        <position position="312"/>
    </location>
    <ligand>
        <name>Zn(2+)</name>
        <dbReference type="ChEBI" id="CHEBI:29105"/>
    </ligand>
</feature>
<reference evidence="9 10" key="1">
    <citation type="submission" date="2024-04" db="EMBL/GenBank/DDBJ databases">
        <authorList>
            <person name="Waldvogel A.-M."/>
            <person name="Schoenle A."/>
        </authorList>
    </citation>
    <scope>NUCLEOTIDE SEQUENCE [LARGE SCALE GENOMIC DNA]</scope>
</reference>
<feature type="region of interest" description="Disordered" evidence="7">
    <location>
        <begin position="580"/>
        <end position="605"/>
    </location>
</feature>
<evidence type="ECO:0000256" key="6">
    <source>
        <dbReference type="PIRSR" id="PIRSR604254-1"/>
    </source>
</evidence>
<feature type="transmembrane region" description="Helical" evidence="8">
    <location>
        <begin position="109"/>
        <end position="129"/>
    </location>
</feature>
<feature type="transmembrane region" description="Helical" evidence="8">
    <location>
        <begin position="250"/>
        <end position="269"/>
    </location>
</feature>
<keyword evidence="6" id="KW-0862">Zinc</keyword>
<organism evidence="9 10">
    <name type="scientific">Knipowitschia caucasica</name>
    <name type="common">Caucasian dwarf goby</name>
    <name type="synonym">Pomatoschistus caucasicus</name>
    <dbReference type="NCBI Taxonomy" id="637954"/>
    <lineage>
        <taxon>Eukaryota</taxon>
        <taxon>Metazoa</taxon>
        <taxon>Chordata</taxon>
        <taxon>Craniata</taxon>
        <taxon>Vertebrata</taxon>
        <taxon>Euteleostomi</taxon>
        <taxon>Actinopterygii</taxon>
        <taxon>Neopterygii</taxon>
        <taxon>Teleostei</taxon>
        <taxon>Neoteleostei</taxon>
        <taxon>Acanthomorphata</taxon>
        <taxon>Gobiaria</taxon>
        <taxon>Gobiiformes</taxon>
        <taxon>Gobioidei</taxon>
        <taxon>Gobiidae</taxon>
        <taxon>Gobiinae</taxon>
        <taxon>Knipowitschia</taxon>
    </lineage>
</organism>
<evidence type="ECO:0000256" key="7">
    <source>
        <dbReference type="SAM" id="MobiDB-lite"/>
    </source>
</evidence>
<dbReference type="GO" id="GO:0005496">
    <property type="term" value="F:steroid binding"/>
    <property type="evidence" value="ECO:0007669"/>
    <property type="project" value="TreeGrafter"/>
</dbReference>
<comment type="subcellular location">
    <subcellularLocation>
        <location evidence="1">Membrane</location>
        <topology evidence="1">Multi-pass membrane protein</topology>
    </subcellularLocation>
</comment>
<evidence type="ECO:0000256" key="5">
    <source>
        <dbReference type="ARBA" id="ARBA00023136"/>
    </source>
</evidence>
<name>A0AAV2K8W4_KNICA</name>
<feature type="transmembrane region" description="Helical" evidence="8">
    <location>
        <begin position="401"/>
        <end position="419"/>
    </location>
</feature>
<feature type="transmembrane region" description="Helical" evidence="8">
    <location>
        <begin position="378"/>
        <end position="395"/>
    </location>
</feature>
<feature type="region of interest" description="Disordered" evidence="7">
    <location>
        <begin position="437"/>
        <end position="482"/>
    </location>
</feature>
<evidence type="ECO:0000256" key="8">
    <source>
        <dbReference type="SAM" id="Phobius"/>
    </source>
</evidence>
<dbReference type="InterPro" id="IPR004254">
    <property type="entry name" value="AdipoR/HlyIII-related"/>
</dbReference>
<gene>
    <name evidence="9" type="ORF">KC01_LOCUS16269</name>
</gene>
<dbReference type="Pfam" id="PF03006">
    <property type="entry name" value="HlyIII"/>
    <property type="match status" value="1"/>
</dbReference>
<dbReference type="EMBL" id="OZ035839">
    <property type="protein sequence ID" value="CAL1586139.1"/>
    <property type="molecule type" value="Genomic_DNA"/>
</dbReference>
<feature type="compositionally biased region" description="Polar residues" evidence="7">
    <location>
        <begin position="515"/>
        <end position="533"/>
    </location>
</feature>
<dbReference type="Proteomes" id="UP001497482">
    <property type="component" value="Chromosome 17"/>
</dbReference>
<feature type="region of interest" description="Disordered" evidence="7">
    <location>
        <begin position="506"/>
        <end position="533"/>
    </location>
</feature>
<dbReference type="GO" id="GO:0005886">
    <property type="term" value="C:plasma membrane"/>
    <property type="evidence" value="ECO:0007669"/>
    <property type="project" value="TreeGrafter"/>
</dbReference>
<feature type="compositionally biased region" description="Polar residues" evidence="7">
    <location>
        <begin position="584"/>
        <end position="595"/>
    </location>
</feature>
<evidence type="ECO:0000256" key="2">
    <source>
        <dbReference type="ARBA" id="ARBA00007018"/>
    </source>
</evidence>
<evidence type="ECO:0000313" key="10">
    <source>
        <dbReference type="Proteomes" id="UP001497482"/>
    </source>
</evidence>
<dbReference type="AlphaFoldDB" id="A0AAV2K8W4"/>
<feature type="binding site" evidence="6">
    <location>
        <position position="161"/>
    </location>
    <ligand>
        <name>Zn(2+)</name>
        <dbReference type="ChEBI" id="CHEBI:29105"/>
    </ligand>
</feature>
<comment type="similarity">
    <text evidence="2">Belongs to the ADIPOR family.</text>
</comment>
<feature type="binding site" evidence="6">
    <location>
        <position position="316"/>
    </location>
    <ligand>
        <name>Zn(2+)</name>
        <dbReference type="ChEBI" id="CHEBI:29105"/>
    </ligand>
</feature>
<proteinExistence type="inferred from homology"/>
<feature type="transmembrane region" description="Helical" evidence="8">
    <location>
        <begin position="172"/>
        <end position="195"/>
    </location>
</feature>
<keyword evidence="10" id="KW-1185">Reference proteome</keyword>
<feature type="compositionally biased region" description="Polar residues" evidence="7">
    <location>
        <begin position="445"/>
        <end position="456"/>
    </location>
</feature>